<reference evidence="1" key="1">
    <citation type="submission" date="2021-02" db="EMBL/GenBank/DDBJ databases">
        <authorList>
            <person name="Dougan E. K."/>
            <person name="Rhodes N."/>
            <person name="Thang M."/>
            <person name="Chan C."/>
        </authorList>
    </citation>
    <scope>NUCLEOTIDE SEQUENCE</scope>
</reference>
<evidence type="ECO:0000313" key="2">
    <source>
        <dbReference type="Proteomes" id="UP000604046"/>
    </source>
</evidence>
<dbReference type="AlphaFoldDB" id="A0A812UKW2"/>
<sequence>MGSSFAPGLIEARVSHLTANGRRWLFSSGVASASLQASAANVGSNLSGNKVGSDNTVNTTVNLFNLTLPSIDVSSLRIAREKFRSLRDPFIFKCDSEVLRDGEKEELKQILVCTSAMRREIDDQFGATNDAGSTCRVWRFGFIEMKKPEGARETHVLITLYEVHFEPKAGEGQAIDLHEHKAMRDWMVDEARKRLEDRPEIHIQLGQRVDSDQTGTAWQPQSWQDKCKTAGLGSYLLLVHVMLVWCLVEQQRRRDISRSNDLCEQKLNDRISDSTEKKLRELNDRFEQKLSELSDGFVQKSDQFEQKQSEASNRFEQKLSEQSDRCEQKLGELRCQPSGPFNFIEIIR</sequence>
<gene>
    <name evidence="1" type="ORF">SNAT2548_LOCUS32823</name>
</gene>
<keyword evidence="2" id="KW-1185">Reference proteome</keyword>
<protein>
    <submittedName>
        <fullName evidence="1">Uncharacterized protein</fullName>
    </submittedName>
</protein>
<comment type="caution">
    <text evidence="1">The sequence shown here is derived from an EMBL/GenBank/DDBJ whole genome shotgun (WGS) entry which is preliminary data.</text>
</comment>
<name>A0A812UKW2_9DINO</name>
<accession>A0A812UKW2</accession>
<dbReference type="Proteomes" id="UP000604046">
    <property type="component" value="Unassembled WGS sequence"/>
</dbReference>
<evidence type="ECO:0000313" key="1">
    <source>
        <dbReference type="EMBL" id="CAE7575416.1"/>
    </source>
</evidence>
<dbReference type="EMBL" id="CAJNDS010002728">
    <property type="protein sequence ID" value="CAE7575416.1"/>
    <property type="molecule type" value="Genomic_DNA"/>
</dbReference>
<organism evidence="1 2">
    <name type="scientific">Symbiodinium natans</name>
    <dbReference type="NCBI Taxonomy" id="878477"/>
    <lineage>
        <taxon>Eukaryota</taxon>
        <taxon>Sar</taxon>
        <taxon>Alveolata</taxon>
        <taxon>Dinophyceae</taxon>
        <taxon>Suessiales</taxon>
        <taxon>Symbiodiniaceae</taxon>
        <taxon>Symbiodinium</taxon>
    </lineage>
</organism>
<proteinExistence type="predicted"/>